<sequence length="79" mass="9429">MKRTLVVKEPKAKLIVKESSIEILTFYERQYVGFEQIRAFYLHQDIDVGIKDVLTLSKMFPVYFIDKRGYILAKICRKR</sequence>
<dbReference type="Proteomes" id="UP001321445">
    <property type="component" value="Chromosome"/>
</dbReference>
<accession>A0ABM8FK03</accession>
<proteinExistence type="predicted"/>
<keyword evidence="2" id="KW-1185">Reference proteome</keyword>
<reference evidence="1 2" key="1">
    <citation type="submission" date="2023-03" db="EMBL/GenBank/DDBJ databases">
        <title>Description of Hydrogenimonas sp. ISO32.</title>
        <authorList>
            <person name="Mino S."/>
            <person name="Fukazawa S."/>
            <person name="Sawabe T."/>
        </authorList>
    </citation>
    <scope>NUCLEOTIDE SEQUENCE [LARGE SCALE GENOMIC DNA]</scope>
    <source>
        <strain evidence="1 2">ISO32</strain>
    </source>
</reference>
<dbReference type="RefSeq" id="WP_286337182.1">
    <property type="nucleotide sequence ID" value="NZ_AP027370.1"/>
</dbReference>
<gene>
    <name evidence="1" type="ORF">HCR_02800</name>
</gene>
<evidence type="ECO:0000313" key="1">
    <source>
        <dbReference type="EMBL" id="BDY11968.1"/>
    </source>
</evidence>
<protein>
    <submittedName>
        <fullName evidence="1">Uncharacterized protein</fullName>
    </submittedName>
</protein>
<organism evidence="1 2">
    <name type="scientific">Hydrogenimonas cancrithermarum</name>
    <dbReference type="NCBI Taxonomy" id="2993563"/>
    <lineage>
        <taxon>Bacteria</taxon>
        <taxon>Pseudomonadati</taxon>
        <taxon>Campylobacterota</taxon>
        <taxon>Epsilonproteobacteria</taxon>
        <taxon>Campylobacterales</taxon>
        <taxon>Hydrogenimonadaceae</taxon>
        <taxon>Hydrogenimonas</taxon>
    </lineage>
</organism>
<name>A0ABM8FK03_9BACT</name>
<evidence type="ECO:0000313" key="2">
    <source>
        <dbReference type="Proteomes" id="UP001321445"/>
    </source>
</evidence>
<dbReference type="EMBL" id="AP027370">
    <property type="protein sequence ID" value="BDY11968.1"/>
    <property type="molecule type" value="Genomic_DNA"/>
</dbReference>